<reference evidence="3" key="1">
    <citation type="submission" date="2017-05" db="EMBL/GenBank/DDBJ databases">
        <authorList>
            <person name="Lin X."/>
        </authorList>
    </citation>
    <scope>NUCLEOTIDE SEQUENCE [LARGE SCALE GENOMIC DNA]</scope>
    <source>
        <strain evidence="3">JLT2012</strain>
    </source>
</reference>
<dbReference type="AlphaFoldDB" id="A0A219B670"/>
<dbReference type="Proteomes" id="UP000198462">
    <property type="component" value="Unassembled WGS sequence"/>
</dbReference>
<keyword evidence="1" id="KW-1133">Transmembrane helix</keyword>
<name>A0A219B670_9SPHN</name>
<dbReference type="Pfam" id="PF11288">
    <property type="entry name" value="DUF3089"/>
    <property type="match status" value="1"/>
</dbReference>
<comment type="caution">
    <text evidence="2">The sequence shown here is derived from an EMBL/GenBank/DDBJ whole genome shotgun (WGS) entry which is preliminary data.</text>
</comment>
<dbReference type="OrthoDB" id="9794645at2"/>
<dbReference type="InterPro" id="IPR021440">
    <property type="entry name" value="DUF3089"/>
</dbReference>
<protein>
    <recommendedName>
        <fullName evidence="4">DUF3089 domain-containing protein</fullName>
    </recommendedName>
</protein>
<sequence length="372" mass="40570">MAARIFLWSVFGLISLAVAAAILWAAAGGWILRQYMAPSVSFEESPKAPPTFYDRPDAWIARPGLPSEEARWLPDGVFPKPDAPAAIFYVHPTTYLGSDRWNAPIDVGSEDARFRRRVFTQSQASAFTVAGDVWAPKYRQAAFGAFLNFSSPDAEKAFALASSDVSKAFEEFMNSTDPGQPIILVGHSQGAFHLASLLAERGEDEELRSRLVAAYLIGWPISETADLPAMNITPCREPRQVRCLLAYQSFGEPADPSLIFDAFDQTNGFTGEPRRNTQLLCTNPVTGGSTQAAAASENIGTLVPEESLLNAHLEPGLVGGTCTDRGYLVLTQDPPDMGSYVLPGNNYHVYDIPLFWANLRADAQERTTAFAQ</sequence>
<evidence type="ECO:0000256" key="1">
    <source>
        <dbReference type="SAM" id="Phobius"/>
    </source>
</evidence>
<dbReference type="RefSeq" id="WP_088712428.1">
    <property type="nucleotide sequence ID" value="NZ_NFZT01000001.1"/>
</dbReference>
<evidence type="ECO:0008006" key="4">
    <source>
        <dbReference type="Google" id="ProtNLM"/>
    </source>
</evidence>
<gene>
    <name evidence="2" type="ORF">B5C34_09400</name>
</gene>
<proteinExistence type="predicted"/>
<organism evidence="2 3">
    <name type="scientific">Pacificimonas flava</name>
    <dbReference type="NCBI Taxonomy" id="1234595"/>
    <lineage>
        <taxon>Bacteria</taxon>
        <taxon>Pseudomonadati</taxon>
        <taxon>Pseudomonadota</taxon>
        <taxon>Alphaproteobacteria</taxon>
        <taxon>Sphingomonadales</taxon>
        <taxon>Sphingosinicellaceae</taxon>
        <taxon>Pacificimonas</taxon>
    </lineage>
</organism>
<dbReference type="SUPFAM" id="SSF53474">
    <property type="entry name" value="alpha/beta-Hydrolases"/>
    <property type="match status" value="1"/>
</dbReference>
<feature type="transmembrane region" description="Helical" evidence="1">
    <location>
        <begin position="6"/>
        <end position="32"/>
    </location>
</feature>
<dbReference type="Gene3D" id="3.40.50.1820">
    <property type="entry name" value="alpha/beta hydrolase"/>
    <property type="match status" value="1"/>
</dbReference>
<evidence type="ECO:0000313" key="3">
    <source>
        <dbReference type="Proteomes" id="UP000198462"/>
    </source>
</evidence>
<dbReference type="InterPro" id="IPR029058">
    <property type="entry name" value="AB_hydrolase_fold"/>
</dbReference>
<dbReference type="EMBL" id="NFZT01000001">
    <property type="protein sequence ID" value="OWV33653.1"/>
    <property type="molecule type" value="Genomic_DNA"/>
</dbReference>
<evidence type="ECO:0000313" key="2">
    <source>
        <dbReference type="EMBL" id="OWV33653.1"/>
    </source>
</evidence>
<keyword evidence="3" id="KW-1185">Reference proteome</keyword>
<accession>A0A219B670</accession>
<keyword evidence="1" id="KW-0812">Transmembrane</keyword>
<keyword evidence="1" id="KW-0472">Membrane</keyword>